<comment type="caution">
    <text evidence="11">The sequence shown here is derived from an EMBL/GenBank/DDBJ whole genome shotgun (WGS) entry which is preliminary data.</text>
</comment>
<organism evidence="11 12">
    <name type="scientific">Kingdonia uniflora</name>
    <dbReference type="NCBI Taxonomy" id="39325"/>
    <lineage>
        <taxon>Eukaryota</taxon>
        <taxon>Viridiplantae</taxon>
        <taxon>Streptophyta</taxon>
        <taxon>Embryophyta</taxon>
        <taxon>Tracheophyta</taxon>
        <taxon>Spermatophyta</taxon>
        <taxon>Magnoliopsida</taxon>
        <taxon>Ranunculales</taxon>
        <taxon>Circaeasteraceae</taxon>
        <taxon>Kingdonia</taxon>
    </lineage>
</organism>
<keyword evidence="7" id="KW-0442">Lipid degradation</keyword>
<evidence type="ECO:0000256" key="3">
    <source>
        <dbReference type="ARBA" id="ARBA00022528"/>
    </source>
</evidence>
<evidence type="ECO:0000256" key="7">
    <source>
        <dbReference type="ARBA" id="ARBA00022963"/>
    </source>
</evidence>
<keyword evidence="4" id="KW-0934">Plastid</keyword>
<keyword evidence="8" id="KW-0443">Lipid metabolism</keyword>
<feature type="region of interest" description="Disordered" evidence="9">
    <location>
        <begin position="480"/>
        <end position="519"/>
    </location>
</feature>
<evidence type="ECO:0000256" key="1">
    <source>
        <dbReference type="ARBA" id="ARBA00004229"/>
    </source>
</evidence>
<keyword evidence="12" id="KW-1185">Reference proteome</keyword>
<reference evidence="11 12" key="1">
    <citation type="journal article" date="2020" name="IScience">
        <title>Genome Sequencing of the Endangered Kingdonia uniflora (Circaeasteraceae, Ranunculales) Reveals Potential Mechanisms of Evolutionary Specialization.</title>
        <authorList>
            <person name="Sun Y."/>
            <person name="Deng T."/>
            <person name="Zhang A."/>
            <person name="Moore M.J."/>
            <person name="Landis J.B."/>
            <person name="Lin N."/>
            <person name="Zhang H."/>
            <person name="Zhang X."/>
            <person name="Huang J."/>
            <person name="Zhang X."/>
            <person name="Sun H."/>
            <person name="Wang H."/>
        </authorList>
    </citation>
    <scope>NUCLEOTIDE SEQUENCE [LARGE SCALE GENOMIC DNA]</scope>
    <source>
        <strain evidence="11">TB1705</strain>
        <tissue evidence="11">Leaf</tissue>
    </source>
</reference>
<comment type="subcellular location">
    <subcellularLocation>
        <location evidence="1">Plastid</location>
        <location evidence="1">Chloroplast</location>
    </subcellularLocation>
</comment>
<dbReference type="FunFam" id="3.40.50.1820:FF:000065">
    <property type="entry name" value="Phospholipase A1-II 3"/>
    <property type="match status" value="1"/>
</dbReference>
<accession>A0A7J7P1X3</accession>
<dbReference type="SUPFAM" id="SSF53474">
    <property type="entry name" value="alpha/beta-Hydrolases"/>
    <property type="match status" value="1"/>
</dbReference>
<evidence type="ECO:0000256" key="6">
    <source>
        <dbReference type="ARBA" id="ARBA00022946"/>
    </source>
</evidence>
<evidence type="ECO:0000256" key="8">
    <source>
        <dbReference type="ARBA" id="ARBA00023098"/>
    </source>
</evidence>
<dbReference type="Pfam" id="PF01764">
    <property type="entry name" value="Lipase_3"/>
    <property type="match status" value="1"/>
</dbReference>
<protein>
    <recommendedName>
        <fullName evidence="10">Fungal lipase-type domain-containing protein</fullName>
    </recommendedName>
</protein>
<keyword evidence="5" id="KW-0378">Hydrolase</keyword>
<dbReference type="PANTHER" id="PTHR31403:SF51">
    <property type="entry name" value="PHOSPHOLIPASE A1-IGAMMA2, CHLOROPLASTIC"/>
    <property type="match status" value="1"/>
</dbReference>
<feature type="compositionally biased region" description="Basic and acidic residues" evidence="9">
    <location>
        <begin position="490"/>
        <end position="505"/>
    </location>
</feature>
<evidence type="ECO:0000256" key="4">
    <source>
        <dbReference type="ARBA" id="ARBA00022640"/>
    </source>
</evidence>
<sequence>MATSLANTTVPFIARQSHRHIYNKPRLKYSFSARNSQYRSLITGRKPTSCKVLTKTNTNGYLAPANKVFELKNEEEKEEDDIIIEEEHKEHLANRWSEIHGGDDWEGMLDPMDSLLRSELIRYGEFAQACYDAFDHDSYSKYCGSCLYTPRNFFKSLGMTGFGYSVTRYLYATTHAPGLSNFFKKSKWGKVWSENSNWMGYVAVSNDETSKHLGRRDITIAWRGTVTKLEWVADLKDILRPIQPYNIPSPDPTVKVQAGFLGVYTDKDENCPYGQYSAREQIVTEIQRLTKMYSNENLSITVTGHSMGAALAILSAYDIAETGLNLLDDGRAIPVCVYSFSGPRVGNSRFKERLEVVGVKVLRVVNVHDVVPMAPGFLVNEHSALLIRKYMPLFIRKLIEWLPWSYSHVGEELALDHKHSPFLNDTWDPTDSHNLEVHLHLLDGYHGKNKTFELASKRDHALVNKASNFLKEEHLVPPNWRQDANKGMARNKEGRWIQPDRLKLGDHHHKKHGLNGDHH</sequence>
<feature type="domain" description="Fungal lipase-type" evidence="10">
    <location>
        <begin position="220"/>
        <end position="376"/>
    </location>
</feature>
<evidence type="ECO:0000313" key="11">
    <source>
        <dbReference type="EMBL" id="KAF6173435.1"/>
    </source>
</evidence>
<name>A0A7J7P1X3_9MAGN</name>
<dbReference type="GO" id="GO:0008970">
    <property type="term" value="F:phospholipase A1 activity"/>
    <property type="evidence" value="ECO:0007669"/>
    <property type="project" value="UniProtKB-ARBA"/>
</dbReference>
<evidence type="ECO:0000259" key="10">
    <source>
        <dbReference type="Pfam" id="PF01764"/>
    </source>
</evidence>
<dbReference type="OrthoDB" id="438440at2759"/>
<comment type="similarity">
    <text evidence="2">Belongs to the AB hydrolase superfamily. Lipase family.</text>
</comment>
<evidence type="ECO:0000256" key="9">
    <source>
        <dbReference type="SAM" id="MobiDB-lite"/>
    </source>
</evidence>
<dbReference type="Proteomes" id="UP000541444">
    <property type="component" value="Unassembled WGS sequence"/>
</dbReference>
<proteinExistence type="inferred from homology"/>
<dbReference type="InterPro" id="IPR002921">
    <property type="entry name" value="Fungal_lipase-type"/>
</dbReference>
<gene>
    <name evidence="11" type="ORF">GIB67_027130</name>
</gene>
<dbReference type="CDD" id="cd00519">
    <property type="entry name" value="Lipase_3"/>
    <property type="match status" value="1"/>
</dbReference>
<evidence type="ECO:0000256" key="2">
    <source>
        <dbReference type="ARBA" id="ARBA00010701"/>
    </source>
</evidence>
<dbReference type="GO" id="GO:0016042">
    <property type="term" value="P:lipid catabolic process"/>
    <property type="evidence" value="ECO:0007669"/>
    <property type="project" value="UniProtKB-KW"/>
</dbReference>
<dbReference type="PANTHER" id="PTHR31403">
    <property type="entry name" value="PHOSPHOLIPASE A1-IBETA2, CHLOROPLASTIC"/>
    <property type="match status" value="1"/>
</dbReference>
<keyword evidence="3" id="KW-0150">Chloroplast</keyword>
<keyword evidence="6" id="KW-0809">Transit peptide</keyword>
<dbReference type="AlphaFoldDB" id="A0A7J7P1X3"/>
<evidence type="ECO:0000256" key="5">
    <source>
        <dbReference type="ARBA" id="ARBA00022801"/>
    </source>
</evidence>
<dbReference type="GO" id="GO:0009507">
    <property type="term" value="C:chloroplast"/>
    <property type="evidence" value="ECO:0007669"/>
    <property type="project" value="UniProtKB-SubCell"/>
</dbReference>
<dbReference type="InterPro" id="IPR029058">
    <property type="entry name" value="AB_hydrolase_fold"/>
</dbReference>
<dbReference type="EMBL" id="JACGCM010000347">
    <property type="protein sequence ID" value="KAF6173435.1"/>
    <property type="molecule type" value="Genomic_DNA"/>
</dbReference>
<evidence type="ECO:0000313" key="12">
    <source>
        <dbReference type="Proteomes" id="UP000541444"/>
    </source>
</evidence>
<dbReference type="Gene3D" id="3.40.50.1820">
    <property type="entry name" value="alpha/beta hydrolase"/>
    <property type="match status" value="1"/>
</dbReference>